<evidence type="ECO:0000256" key="1">
    <source>
        <dbReference type="SAM" id="MobiDB-lite"/>
    </source>
</evidence>
<dbReference type="AlphaFoldDB" id="M2XKK6"/>
<keyword evidence="3" id="KW-1185">Reference proteome</keyword>
<feature type="compositionally biased region" description="Basic residues" evidence="1">
    <location>
        <begin position="60"/>
        <end position="70"/>
    </location>
</feature>
<feature type="compositionally biased region" description="Polar residues" evidence="1">
    <location>
        <begin position="45"/>
        <end position="58"/>
    </location>
</feature>
<reference evidence="2 3" key="2">
    <citation type="journal article" date="2012" name="PLoS Pathog.">
        <title>Diverse lifestyles and strategies of plant pathogenesis encoded in the genomes of eighteen Dothideomycetes fungi.</title>
        <authorList>
            <person name="Ohm R.A."/>
            <person name="Feau N."/>
            <person name="Henrissat B."/>
            <person name="Schoch C.L."/>
            <person name="Horwitz B.A."/>
            <person name="Barry K.W."/>
            <person name="Condon B.J."/>
            <person name="Copeland A.C."/>
            <person name="Dhillon B."/>
            <person name="Glaser F."/>
            <person name="Hesse C.N."/>
            <person name="Kosti I."/>
            <person name="LaButti K."/>
            <person name="Lindquist E.A."/>
            <person name="Lucas S."/>
            <person name="Salamov A.A."/>
            <person name="Bradshaw R.E."/>
            <person name="Ciuffetti L."/>
            <person name="Hamelin R.C."/>
            <person name="Kema G.H.J."/>
            <person name="Lawrence C."/>
            <person name="Scott J.A."/>
            <person name="Spatafora J.W."/>
            <person name="Turgeon B.G."/>
            <person name="de Wit P.J.G.M."/>
            <person name="Zhong S."/>
            <person name="Goodwin S.B."/>
            <person name="Grigoriev I.V."/>
        </authorList>
    </citation>
    <scope>NUCLEOTIDE SEQUENCE [LARGE SCALE GENOMIC DNA]</scope>
    <source>
        <strain evidence="3">NZE10 / CBS 128990</strain>
    </source>
</reference>
<organism evidence="2 3">
    <name type="scientific">Dothistroma septosporum (strain NZE10 / CBS 128990)</name>
    <name type="common">Red band needle blight fungus</name>
    <name type="synonym">Mycosphaerella pini</name>
    <dbReference type="NCBI Taxonomy" id="675120"/>
    <lineage>
        <taxon>Eukaryota</taxon>
        <taxon>Fungi</taxon>
        <taxon>Dikarya</taxon>
        <taxon>Ascomycota</taxon>
        <taxon>Pezizomycotina</taxon>
        <taxon>Dothideomycetes</taxon>
        <taxon>Dothideomycetidae</taxon>
        <taxon>Mycosphaerellales</taxon>
        <taxon>Mycosphaerellaceae</taxon>
        <taxon>Dothistroma</taxon>
    </lineage>
</organism>
<proteinExistence type="predicted"/>
<name>M2XKK6_DOTSN</name>
<reference evidence="3" key="1">
    <citation type="journal article" date="2012" name="PLoS Genet.">
        <title>The genomes of the fungal plant pathogens Cladosporium fulvum and Dothistroma septosporum reveal adaptation to different hosts and lifestyles but also signatures of common ancestry.</title>
        <authorList>
            <person name="de Wit P.J.G.M."/>
            <person name="van der Burgt A."/>
            <person name="Oekmen B."/>
            <person name="Stergiopoulos I."/>
            <person name="Abd-Elsalam K.A."/>
            <person name="Aerts A.L."/>
            <person name="Bahkali A.H."/>
            <person name="Beenen H.G."/>
            <person name="Chettri P."/>
            <person name="Cox M.P."/>
            <person name="Datema E."/>
            <person name="de Vries R.P."/>
            <person name="Dhillon B."/>
            <person name="Ganley A.R."/>
            <person name="Griffiths S.A."/>
            <person name="Guo Y."/>
            <person name="Hamelin R.C."/>
            <person name="Henrissat B."/>
            <person name="Kabir M.S."/>
            <person name="Jashni M.K."/>
            <person name="Kema G."/>
            <person name="Klaubauf S."/>
            <person name="Lapidus A."/>
            <person name="Levasseur A."/>
            <person name="Lindquist E."/>
            <person name="Mehrabi R."/>
            <person name="Ohm R.A."/>
            <person name="Owen T.J."/>
            <person name="Salamov A."/>
            <person name="Schwelm A."/>
            <person name="Schijlen E."/>
            <person name="Sun H."/>
            <person name="van den Burg H.A."/>
            <person name="van Ham R.C.H.J."/>
            <person name="Zhang S."/>
            <person name="Goodwin S.B."/>
            <person name="Grigoriev I.V."/>
            <person name="Collemare J."/>
            <person name="Bradshaw R.E."/>
        </authorList>
    </citation>
    <scope>NUCLEOTIDE SEQUENCE [LARGE SCALE GENOMIC DNA]</scope>
    <source>
        <strain evidence="3">NZE10 / CBS 128990</strain>
    </source>
</reference>
<dbReference type="OrthoDB" id="3856067at2759"/>
<feature type="compositionally biased region" description="Basic residues" evidence="1">
    <location>
        <begin position="29"/>
        <end position="40"/>
    </location>
</feature>
<evidence type="ECO:0000313" key="2">
    <source>
        <dbReference type="EMBL" id="EME43027.1"/>
    </source>
</evidence>
<feature type="region of interest" description="Disordered" evidence="1">
    <location>
        <begin position="18"/>
        <end position="77"/>
    </location>
</feature>
<dbReference type="Proteomes" id="UP000016933">
    <property type="component" value="Unassembled WGS sequence"/>
</dbReference>
<accession>M2XKK6</accession>
<dbReference type="EMBL" id="KB446540">
    <property type="protein sequence ID" value="EME43027.1"/>
    <property type="molecule type" value="Genomic_DNA"/>
</dbReference>
<evidence type="ECO:0000313" key="3">
    <source>
        <dbReference type="Proteomes" id="UP000016933"/>
    </source>
</evidence>
<dbReference type="HOGENOM" id="CLU_821418_0_0_1"/>
<sequence length="338" mass="37717">MGYHLRDRSIVKRKLSLESEPEYEVKTPAPKRRKTKSASKKKTEVTPTDEQLPKSTTVIKKPKASAKRKTQSSSVQVQVQHKVRQRNRVDRISSLHADAISIRSSSPILESQSISEGGPIERVLNTAELLETILLNVYDGGDSVISSTAMTTVLLSQRVNEFFKATIAGSVKLERALWLLPDEELSNSFAGTMQIRLNPLLRASLRHNRRPFAEASVCQHSAGAFLKIMCTVQGFFGDGCESSKDLILARTAREEYSCEITFRFQGEPIPLHPDFQLRLPRDCTVGDLENAVFSVMTERVGGTGSHIFKTSLEHLRWAPALESAEKLRAVRDKSATKQ</sequence>
<gene>
    <name evidence="2" type="ORF">DOTSEDRAFT_53958</name>
</gene>
<protein>
    <submittedName>
        <fullName evidence="2">Uncharacterized protein</fullName>
    </submittedName>
</protein>